<dbReference type="GO" id="GO:0043709">
    <property type="term" value="P:cell adhesion involved in single-species biofilm formation"/>
    <property type="evidence" value="ECO:0007669"/>
    <property type="project" value="TreeGrafter"/>
</dbReference>
<dbReference type="GO" id="GO:0052621">
    <property type="term" value="F:diguanylate cyclase activity"/>
    <property type="evidence" value="ECO:0007669"/>
    <property type="project" value="TreeGrafter"/>
</dbReference>
<dbReference type="Proteomes" id="UP000292564">
    <property type="component" value="Unassembled WGS sequence"/>
</dbReference>
<feature type="region of interest" description="Disordered" evidence="1">
    <location>
        <begin position="682"/>
        <end position="713"/>
    </location>
</feature>
<protein>
    <submittedName>
        <fullName evidence="4">Diguanylate cyclase (GGDEF)-like protein</fullName>
    </submittedName>
</protein>
<name>A0A4Q7ZUX7_9ACTN</name>
<feature type="transmembrane region" description="Helical" evidence="2">
    <location>
        <begin position="96"/>
        <end position="116"/>
    </location>
</feature>
<proteinExistence type="predicted"/>
<comment type="caution">
    <text evidence="4">The sequence shown here is derived from an EMBL/GenBank/DDBJ whole genome shotgun (WGS) entry which is preliminary data.</text>
</comment>
<feature type="transmembrane region" description="Helical" evidence="2">
    <location>
        <begin position="383"/>
        <end position="403"/>
    </location>
</feature>
<organism evidence="4 5">
    <name type="scientific">Krasilnikovia cinnamomea</name>
    <dbReference type="NCBI Taxonomy" id="349313"/>
    <lineage>
        <taxon>Bacteria</taxon>
        <taxon>Bacillati</taxon>
        <taxon>Actinomycetota</taxon>
        <taxon>Actinomycetes</taxon>
        <taxon>Micromonosporales</taxon>
        <taxon>Micromonosporaceae</taxon>
        <taxon>Krasilnikovia</taxon>
    </lineage>
</organism>
<dbReference type="CDD" id="cd01949">
    <property type="entry name" value="GGDEF"/>
    <property type="match status" value="2"/>
</dbReference>
<reference evidence="4 5" key="1">
    <citation type="submission" date="2019-02" db="EMBL/GenBank/DDBJ databases">
        <title>Sequencing the genomes of 1000 actinobacteria strains.</title>
        <authorList>
            <person name="Klenk H.-P."/>
        </authorList>
    </citation>
    <scope>NUCLEOTIDE SEQUENCE [LARGE SCALE GENOMIC DNA]</scope>
    <source>
        <strain evidence="4 5">DSM 45162</strain>
    </source>
</reference>
<feature type="transmembrane region" description="Helical" evidence="2">
    <location>
        <begin position="64"/>
        <end position="84"/>
    </location>
</feature>
<dbReference type="SMART" id="SM00267">
    <property type="entry name" value="GGDEF"/>
    <property type="match status" value="2"/>
</dbReference>
<feature type="transmembrane region" description="Helical" evidence="2">
    <location>
        <begin position="440"/>
        <end position="459"/>
    </location>
</feature>
<keyword evidence="2" id="KW-0472">Membrane</keyword>
<dbReference type="InterPro" id="IPR043128">
    <property type="entry name" value="Rev_trsase/Diguanyl_cyclase"/>
</dbReference>
<dbReference type="PANTHER" id="PTHR45138:SF9">
    <property type="entry name" value="DIGUANYLATE CYCLASE DGCM-RELATED"/>
    <property type="match status" value="1"/>
</dbReference>
<dbReference type="NCBIfam" id="TIGR00254">
    <property type="entry name" value="GGDEF"/>
    <property type="match status" value="2"/>
</dbReference>
<dbReference type="PROSITE" id="PS50887">
    <property type="entry name" value="GGDEF"/>
    <property type="match status" value="2"/>
</dbReference>
<dbReference type="PANTHER" id="PTHR45138">
    <property type="entry name" value="REGULATORY COMPONENTS OF SENSORY TRANSDUCTION SYSTEM"/>
    <property type="match status" value="1"/>
</dbReference>
<feature type="transmembrane region" description="Helical" evidence="2">
    <location>
        <begin position="143"/>
        <end position="161"/>
    </location>
</feature>
<gene>
    <name evidence="4" type="ORF">EV385_6350</name>
</gene>
<feature type="transmembrane region" description="Helical" evidence="2">
    <location>
        <begin position="487"/>
        <end position="505"/>
    </location>
</feature>
<dbReference type="AlphaFoldDB" id="A0A4Q7ZUX7"/>
<dbReference type="InterPro" id="IPR029787">
    <property type="entry name" value="Nucleotide_cyclase"/>
</dbReference>
<feature type="transmembrane region" description="Helical" evidence="2">
    <location>
        <begin position="409"/>
        <end position="428"/>
    </location>
</feature>
<dbReference type="GO" id="GO:0005886">
    <property type="term" value="C:plasma membrane"/>
    <property type="evidence" value="ECO:0007669"/>
    <property type="project" value="TreeGrafter"/>
</dbReference>
<keyword evidence="2" id="KW-1133">Transmembrane helix</keyword>
<dbReference type="EMBL" id="SHKY01000001">
    <property type="protein sequence ID" value="RZU54399.1"/>
    <property type="molecule type" value="Genomic_DNA"/>
</dbReference>
<dbReference type="Pfam" id="PF00990">
    <property type="entry name" value="GGDEF"/>
    <property type="match status" value="2"/>
</dbReference>
<feature type="transmembrane region" description="Helical" evidence="2">
    <location>
        <begin position="36"/>
        <end position="58"/>
    </location>
</feature>
<keyword evidence="5" id="KW-1185">Reference proteome</keyword>
<dbReference type="InterPro" id="IPR050469">
    <property type="entry name" value="Diguanylate_Cyclase"/>
</dbReference>
<dbReference type="Gene3D" id="3.30.70.270">
    <property type="match status" value="2"/>
</dbReference>
<evidence type="ECO:0000313" key="4">
    <source>
        <dbReference type="EMBL" id="RZU54399.1"/>
    </source>
</evidence>
<dbReference type="SUPFAM" id="SSF55073">
    <property type="entry name" value="Nucleotide cyclase"/>
    <property type="match status" value="2"/>
</dbReference>
<dbReference type="GO" id="GO:1902201">
    <property type="term" value="P:negative regulation of bacterial-type flagellum-dependent cell motility"/>
    <property type="evidence" value="ECO:0007669"/>
    <property type="project" value="TreeGrafter"/>
</dbReference>
<accession>A0A4Q7ZUX7</accession>
<feature type="transmembrane region" description="Helical" evidence="2">
    <location>
        <begin position="122"/>
        <end position="138"/>
    </location>
</feature>
<evidence type="ECO:0000256" key="2">
    <source>
        <dbReference type="SAM" id="Phobius"/>
    </source>
</evidence>
<evidence type="ECO:0000256" key="1">
    <source>
        <dbReference type="SAM" id="MobiDB-lite"/>
    </source>
</evidence>
<feature type="transmembrane region" description="Helical" evidence="2">
    <location>
        <begin position="511"/>
        <end position="531"/>
    </location>
</feature>
<keyword evidence="2" id="KW-0812">Transmembrane</keyword>
<sequence length="713" mass="74620">MSIAAIPPPTRCLNGSTMHAAAIAATPRSRADARAAIVRTSSVRAIIAPAVVALYLLATPHQPHRPLMFGVIAVMIAVASATWGPAARIARSRARVAVQSAGVFVSLTGGATLSLLDGGIRSPLGALVPISVAFYAIMMPPRAFVIVTVLAALEYWAVALLGEPAPAGYAVVYTLCLGGVSTLCLRHAAALAALRRRLAEVTRVDPLTRSLNRRGFDERLEHAVELARGGEPVTLILTDLDRFKQINDTWGHQAGDDVLAATARTMRGALRDTDVVGRLGGDEFGALLTGTGPQEAPAIVERLRAALESGAPASLGYASCPAEATTVEELRRLADARAYADKTARTGRAPTETHVRRARELGAAPAAARVSGTERRRRSIADMGLLCACNTAVGMVYAVGFGQHQPHRLHMAVLCAVGFAYGVWFVRAAGRMSRSPRARLLMALHGILMLTMTAAMPILNGGVESATGLGMLAPMPLIALGAHLRMALPLLVLNGAGYLVVAATFGAPGGWYAVLHLLGFASVAAACAIQGRDSARRRRRLTELSHTDALTGVLNRRGFEHCAARLLHPGQAVGLTLFDLDGFKTLNDTTGHAAGDELLRWVATTLTAHAPPGSVVGRLGGDEFVALIPAADPRAHAERMRAALGPRAATSVGTAALGSDGADFPALYAHADAELYAEKATRRPAAPVTVPARVADPDPSRRCGSSRLPRPAA</sequence>
<feature type="domain" description="GGDEF" evidence="3">
    <location>
        <begin position="231"/>
        <end position="356"/>
    </location>
</feature>
<dbReference type="InterPro" id="IPR000160">
    <property type="entry name" value="GGDEF_dom"/>
</dbReference>
<evidence type="ECO:0000259" key="3">
    <source>
        <dbReference type="PROSITE" id="PS50887"/>
    </source>
</evidence>
<feature type="transmembrane region" description="Helical" evidence="2">
    <location>
        <begin position="167"/>
        <end position="188"/>
    </location>
</feature>
<feature type="compositionally biased region" description="Low complexity" evidence="1">
    <location>
        <begin position="683"/>
        <end position="694"/>
    </location>
</feature>
<evidence type="ECO:0000313" key="5">
    <source>
        <dbReference type="Proteomes" id="UP000292564"/>
    </source>
</evidence>
<feature type="domain" description="GGDEF" evidence="3">
    <location>
        <begin position="571"/>
        <end position="691"/>
    </location>
</feature>